<evidence type="ECO:0000256" key="1">
    <source>
        <dbReference type="SAM" id="Coils"/>
    </source>
</evidence>
<dbReference type="GeneID" id="59291752"/>
<name>A0A8H6FNI3_9LECA</name>
<organism evidence="2 3">
    <name type="scientific">Letharia columbiana</name>
    <dbReference type="NCBI Taxonomy" id="112416"/>
    <lineage>
        <taxon>Eukaryota</taxon>
        <taxon>Fungi</taxon>
        <taxon>Dikarya</taxon>
        <taxon>Ascomycota</taxon>
        <taxon>Pezizomycotina</taxon>
        <taxon>Lecanoromycetes</taxon>
        <taxon>OSLEUM clade</taxon>
        <taxon>Lecanoromycetidae</taxon>
        <taxon>Lecanorales</taxon>
        <taxon>Lecanorineae</taxon>
        <taxon>Parmeliaceae</taxon>
        <taxon>Letharia</taxon>
    </lineage>
</organism>
<comment type="caution">
    <text evidence="2">The sequence shown here is derived from an EMBL/GenBank/DDBJ whole genome shotgun (WGS) entry which is preliminary data.</text>
</comment>
<accession>A0A8H6FNI3</accession>
<keyword evidence="3" id="KW-1185">Reference proteome</keyword>
<evidence type="ECO:0000313" key="3">
    <source>
        <dbReference type="Proteomes" id="UP000578531"/>
    </source>
</evidence>
<dbReference type="Proteomes" id="UP000578531">
    <property type="component" value="Unassembled WGS sequence"/>
</dbReference>
<dbReference type="OrthoDB" id="3045089at2759"/>
<dbReference type="AlphaFoldDB" id="A0A8H6FNI3"/>
<dbReference type="RefSeq" id="XP_037161235.1">
    <property type="nucleotide sequence ID" value="XM_037311991.1"/>
</dbReference>
<dbReference type="EMBL" id="JACCJC010000054">
    <property type="protein sequence ID" value="KAF6231803.1"/>
    <property type="molecule type" value="Genomic_DNA"/>
</dbReference>
<reference evidence="2 3" key="1">
    <citation type="journal article" date="2020" name="Genomics">
        <title>Complete, high-quality genomes from long-read metagenomic sequencing of two wolf lichen thalli reveals enigmatic genome architecture.</title>
        <authorList>
            <person name="McKenzie S.K."/>
            <person name="Walston R.F."/>
            <person name="Allen J.L."/>
        </authorList>
    </citation>
    <scope>NUCLEOTIDE SEQUENCE [LARGE SCALE GENOMIC DNA]</scope>
    <source>
        <strain evidence="2">WasteWater2</strain>
    </source>
</reference>
<proteinExistence type="predicted"/>
<feature type="coiled-coil region" evidence="1">
    <location>
        <begin position="17"/>
        <end position="44"/>
    </location>
</feature>
<sequence length="56" mass="6263">MSFGFSIGDFVAVGGLIVKTIETLRNTQSEYQELIRELERYVQSLPLHISSALFSA</sequence>
<protein>
    <submittedName>
        <fullName evidence="2">Uncharacterized protein</fullName>
    </submittedName>
</protein>
<evidence type="ECO:0000313" key="2">
    <source>
        <dbReference type="EMBL" id="KAF6231803.1"/>
    </source>
</evidence>
<keyword evidence="1" id="KW-0175">Coiled coil</keyword>
<gene>
    <name evidence="2" type="ORF">HO173_010105</name>
</gene>